<feature type="chain" id="PRO_5006627802" evidence="1">
    <location>
        <begin position="20"/>
        <end position="299"/>
    </location>
</feature>
<keyword evidence="4" id="KW-1185">Reference proteome</keyword>
<dbReference type="VEuPathDB" id="CryptoDB:ChTU502y2012_295g0450"/>
<dbReference type="Proteomes" id="UP001429100">
    <property type="component" value="Unassembled WGS sequence"/>
</dbReference>
<dbReference type="EMBL" id="JTAI01000020">
    <property type="protein sequence ID" value="PPS96206.1"/>
    <property type="molecule type" value="Genomic_DNA"/>
</dbReference>
<keyword evidence="1" id="KW-0732">Signal</keyword>
<dbReference type="VEuPathDB" id="CryptoDB:GY17_00001713"/>
<organism evidence="2">
    <name type="scientific">Cryptosporidium hominis</name>
    <dbReference type="NCBI Taxonomy" id="237895"/>
    <lineage>
        <taxon>Eukaryota</taxon>
        <taxon>Sar</taxon>
        <taxon>Alveolata</taxon>
        <taxon>Apicomplexa</taxon>
        <taxon>Conoidasida</taxon>
        <taxon>Coccidia</taxon>
        <taxon>Eucoccidiorida</taxon>
        <taxon>Eimeriorina</taxon>
        <taxon>Cryptosporidiidae</taxon>
        <taxon>Cryptosporidium</taxon>
    </lineage>
</organism>
<dbReference type="EMBL" id="LN877950">
    <property type="protein sequence ID" value="CUV05644.1"/>
    <property type="molecule type" value="Genomic_DNA"/>
</dbReference>
<dbReference type="AlphaFoldDB" id="A0A0S4TF72"/>
<accession>A0A0S4TF72</accession>
<evidence type="ECO:0000256" key="1">
    <source>
        <dbReference type="SAM" id="SignalP"/>
    </source>
</evidence>
<name>A0A0S4TF72_CRYHO</name>
<reference evidence="3 4" key="3">
    <citation type="submission" date="2017-10" db="EMBL/GenBank/DDBJ databases">
        <title>Consistent, comparative and evidence-based genome annotation and re-annotation for the closely-related species, Cryptosporidium parvum, C. hominis and C. tyzzeri.</title>
        <authorList>
            <person name="Baptista R.P."/>
            <person name="Li Y."/>
            <person name="Sateriale A."/>
            <person name="Striepen B."/>
            <person name="Kissinger J.C."/>
        </authorList>
    </citation>
    <scope>NUCLEOTIDE SEQUENCE [LARGE SCALE GENOMIC DNA]</scope>
    <source>
        <strain evidence="3">30976</strain>
    </source>
</reference>
<dbReference type="VEuPathDB" id="CryptoDB:Chro.40276"/>
<evidence type="ECO:0000313" key="4">
    <source>
        <dbReference type="Proteomes" id="UP001429100"/>
    </source>
</evidence>
<protein>
    <submittedName>
        <fullName evidence="2">Uncharacterized protein</fullName>
    </submittedName>
</protein>
<proteinExistence type="predicted"/>
<dbReference type="OrthoDB" id="336916at2759"/>
<sequence length="299" mass="33756">MKLWFLVFAFVINSAFIESSRVLSSYGCYSLLGKLPRMSALSRSITPINAHEYNQEDISIVCISLVKGAEFKFNQRDSIIDLSNNAHGISLVLPKSEILSGLYGSSLEPIIISSCKKAKILLSSQPNTKLMLLQPFIIFSCIEVVKQQTPIPQTQPEKSKSHPPQIDYLSLGSGIPFGKRPYECRFDSPTFAKEGSSINYKKKQVYWTCFSKVEELLVINFFSENNISEKVLLSIVDDMRSTSNKISVKSPCNGTMHDNKQGILNKNQVFLRIECEEENLPKLLISKDFGLRQTQLRKK</sequence>
<reference evidence="3 4" key="1">
    <citation type="submission" date="2014-11" db="EMBL/GenBank/DDBJ databases">
        <title>Comparative genomic analysis of Cryptosporidium hominis reveals occurrence of genetic recombination in virulent subtypes.</title>
        <authorList>
            <person name="Guo Y."/>
            <person name="Tang K."/>
            <person name="Frace M."/>
            <person name="Li N."/>
            <person name="Roellig D.M."/>
            <person name="Sammons S."/>
            <person name="Knipe K."/>
            <person name="Rowe L."/>
            <person name="Feng Y."/>
            <person name="Xiao L."/>
        </authorList>
    </citation>
    <scope>NUCLEOTIDE SEQUENCE [LARGE SCALE GENOMIC DNA]</scope>
    <source>
        <strain evidence="3">30976</strain>
    </source>
</reference>
<reference evidence="2" key="2">
    <citation type="submission" date="2015-08" db="EMBL/GenBank/DDBJ databases">
        <authorList>
            <person name="Babu N.S."/>
            <person name="Beckwith C.J."/>
            <person name="Beseler K.G."/>
            <person name="Brison A."/>
            <person name="Carone J.V."/>
            <person name="Caskin T.P."/>
            <person name="Diamond M."/>
            <person name="Durham M.E."/>
            <person name="Foxe J.M."/>
            <person name="Go M."/>
            <person name="Henderson B.A."/>
            <person name="Jones I.B."/>
            <person name="McGettigan J.A."/>
            <person name="Micheletti S.J."/>
            <person name="Nasrallah M.E."/>
            <person name="Ortiz D."/>
            <person name="Piller C.R."/>
            <person name="Privatt S.R."/>
            <person name="Schneider S.L."/>
            <person name="Sharp S."/>
            <person name="Smith T.C."/>
            <person name="Stanton J.D."/>
            <person name="Ullery H.E."/>
            <person name="Wilson R.J."/>
            <person name="Serrano M.G."/>
            <person name="Buck G."/>
            <person name="Lee V."/>
            <person name="Wang Y."/>
            <person name="Carvalho R."/>
            <person name="Voegtly L."/>
            <person name="Shi R."/>
            <person name="Duckworth R."/>
            <person name="Johnson A."/>
            <person name="Loviza R."/>
            <person name="Walstead R."/>
            <person name="Shah Z."/>
            <person name="Kiflezghi M."/>
            <person name="Wade K."/>
            <person name="Ball S.L."/>
            <person name="Bradley K.W."/>
            <person name="Asai D.J."/>
            <person name="Bowman C.A."/>
            <person name="Russell D.A."/>
            <person name="Pope W.H."/>
            <person name="Jacobs-Sera D."/>
            <person name="Hendrix R.W."/>
            <person name="Hatfull G.F."/>
        </authorList>
    </citation>
    <scope>NUCLEOTIDE SEQUENCE [LARGE SCALE GENOMIC DNA]</scope>
</reference>
<gene>
    <name evidence="2" type="ORF">CHUDEA4_2460</name>
    <name evidence="3" type="ORF">GY17_00001713</name>
</gene>
<evidence type="ECO:0000313" key="2">
    <source>
        <dbReference type="EMBL" id="CUV05644.1"/>
    </source>
</evidence>
<evidence type="ECO:0000313" key="3">
    <source>
        <dbReference type="EMBL" id="PPS96206.1"/>
    </source>
</evidence>
<dbReference type="VEuPathDB" id="CryptoDB:CHUDEA4_2460"/>
<dbReference type="Proteomes" id="UP000199752">
    <property type="component" value="Chromosome 4"/>
</dbReference>
<feature type="signal peptide" evidence="1">
    <location>
        <begin position="1"/>
        <end position="19"/>
    </location>
</feature>